<proteinExistence type="inferred from homology"/>
<dbReference type="InterPro" id="IPR050615">
    <property type="entry name" value="ATP-dep_DNA_Helicase"/>
</dbReference>
<feature type="domain" description="Helicase C-terminal" evidence="12">
    <location>
        <begin position="322"/>
        <end position="462"/>
    </location>
</feature>
<sequence length="469" mass="52602">MTVRLTYEEGTIRISGAADLGESDPLDLSYVERDARSKTLRAPAHRYTDLLTALDEGGVAYDDRVLDLSDLPLESTYELREYQQGALDDWGRADRRGVLELPTGSGKTVIGIAAMEALGTPTLVVVPTIDLLEQWRRELEREFDREVGQLGGGEQRLADVTVSTYDSAYLRADELGDHFGLVVFDEVHHLGGEGYRDIARLLAAPARMGLTATFERPDGAHEVVEELVGPLVHRVDVDELAGEHLADYDIKRLEVELTPEEREVYERHQETFTDYLAQSGIQMRSGSDYQELVKRSGSDPRAREALLAKQRAREVMMNADEKVERLRVILDRHRADRIIVFTAHTDLVYRLSERFLIPAITHETGASERREILERFRSGEYSRVVTANVLDEGVDVPDANVAVVLSGSGSEREFTQRLGRILRPKGGGGPESTDSEARETTQSSLGERALLYEIVTEETAEERVARRRR</sequence>
<comment type="catalytic activity">
    <reaction evidence="9">
        <text>ATP + H2O = ADP + phosphate + H(+)</text>
        <dbReference type="Rhea" id="RHEA:13065"/>
        <dbReference type="ChEBI" id="CHEBI:15377"/>
        <dbReference type="ChEBI" id="CHEBI:15378"/>
        <dbReference type="ChEBI" id="CHEBI:30616"/>
        <dbReference type="ChEBI" id="CHEBI:43474"/>
        <dbReference type="ChEBI" id="CHEBI:456216"/>
        <dbReference type="EC" id="5.6.2.4"/>
    </reaction>
</comment>
<dbReference type="InterPro" id="IPR006935">
    <property type="entry name" value="Helicase/UvrB_N"/>
</dbReference>
<dbReference type="SMART" id="SM00487">
    <property type="entry name" value="DEXDc"/>
    <property type="match status" value="1"/>
</dbReference>
<dbReference type="EMBL" id="JBHTAS010000001">
    <property type="protein sequence ID" value="MFC7142484.1"/>
    <property type="molecule type" value="Genomic_DNA"/>
</dbReference>
<dbReference type="Pfam" id="PF04851">
    <property type="entry name" value="ResIII"/>
    <property type="match status" value="1"/>
</dbReference>
<dbReference type="InterPro" id="IPR001650">
    <property type="entry name" value="Helicase_C-like"/>
</dbReference>
<dbReference type="Pfam" id="PF18458">
    <property type="entry name" value="XPB_DRD"/>
    <property type="match status" value="1"/>
</dbReference>
<dbReference type="PROSITE" id="PS51192">
    <property type="entry name" value="HELICASE_ATP_BIND_1"/>
    <property type="match status" value="1"/>
</dbReference>
<dbReference type="SUPFAM" id="SSF52540">
    <property type="entry name" value="P-loop containing nucleoside triphosphate hydrolases"/>
    <property type="match status" value="2"/>
</dbReference>
<dbReference type="SMART" id="SM00490">
    <property type="entry name" value="HELICc"/>
    <property type="match status" value="1"/>
</dbReference>
<evidence type="ECO:0000256" key="9">
    <source>
        <dbReference type="ARBA" id="ARBA00048988"/>
    </source>
</evidence>
<keyword evidence="4 13" id="KW-0347">Helicase</keyword>
<dbReference type="RefSeq" id="WP_274323550.1">
    <property type="nucleotide sequence ID" value="NZ_CP118158.1"/>
</dbReference>
<keyword evidence="5" id="KW-0067">ATP-binding</keyword>
<dbReference type="AlphaFoldDB" id="A0ABD5Y565"/>
<reference evidence="13 14" key="1">
    <citation type="journal article" date="2019" name="Int. J. Syst. Evol. Microbiol.">
        <title>The Global Catalogue of Microorganisms (GCM) 10K type strain sequencing project: providing services to taxonomists for standard genome sequencing and annotation.</title>
        <authorList>
            <consortium name="The Broad Institute Genomics Platform"/>
            <consortium name="The Broad Institute Genome Sequencing Center for Infectious Disease"/>
            <person name="Wu L."/>
            <person name="Ma J."/>
        </authorList>
    </citation>
    <scope>NUCLEOTIDE SEQUENCE [LARGE SCALE GENOMIC DNA]</scope>
    <source>
        <strain evidence="13 14">XZYJT29</strain>
    </source>
</reference>
<dbReference type="Gene3D" id="3.40.50.300">
    <property type="entry name" value="P-loop containing nucleotide triphosphate hydrolases"/>
    <property type="match status" value="2"/>
</dbReference>
<dbReference type="PROSITE" id="PS51194">
    <property type="entry name" value="HELICASE_CTER"/>
    <property type="match status" value="1"/>
</dbReference>
<dbReference type="CDD" id="cd17926">
    <property type="entry name" value="DEXHc_RE"/>
    <property type="match status" value="1"/>
</dbReference>
<evidence type="ECO:0000256" key="6">
    <source>
        <dbReference type="ARBA" id="ARBA00023235"/>
    </source>
</evidence>
<keyword evidence="2" id="KW-0547">Nucleotide-binding</keyword>
<gene>
    <name evidence="13" type="ORF">ACFQMA_21930</name>
</gene>
<dbReference type="EC" id="5.6.2.4" evidence="8"/>
<dbReference type="Pfam" id="PF00271">
    <property type="entry name" value="Helicase_C"/>
    <property type="match status" value="1"/>
</dbReference>
<evidence type="ECO:0000256" key="5">
    <source>
        <dbReference type="ARBA" id="ARBA00022840"/>
    </source>
</evidence>
<evidence type="ECO:0000259" key="12">
    <source>
        <dbReference type="PROSITE" id="PS51194"/>
    </source>
</evidence>
<evidence type="ECO:0000256" key="2">
    <source>
        <dbReference type="ARBA" id="ARBA00022741"/>
    </source>
</evidence>
<keyword evidence="14" id="KW-1185">Reference proteome</keyword>
<evidence type="ECO:0000313" key="14">
    <source>
        <dbReference type="Proteomes" id="UP001596432"/>
    </source>
</evidence>
<dbReference type="InterPro" id="IPR032438">
    <property type="entry name" value="ERCC3_RAD25_C"/>
</dbReference>
<feature type="domain" description="Helicase ATP-binding" evidence="11">
    <location>
        <begin position="88"/>
        <end position="213"/>
    </location>
</feature>
<comment type="similarity">
    <text evidence="1">Belongs to the helicase family. RAD25/XPB subfamily.</text>
</comment>
<keyword evidence="3 13" id="KW-0378">Hydrolase</keyword>
<comment type="catalytic activity">
    <reaction evidence="7">
        <text>Couples ATP hydrolysis with the unwinding of duplex DNA by translocating in the 3'-5' direction.</text>
        <dbReference type="EC" id="5.6.2.4"/>
    </reaction>
</comment>
<dbReference type="GO" id="GO:0140097">
    <property type="term" value="F:catalytic activity, acting on DNA"/>
    <property type="evidence" value="ECO:0007669"/>
    <property type="project" value="UniProtKB-ARBA"/>
</dbReference>
<dbReference type="InterPro" id="IPR014001">
    <property type="entry name" value="Helicase_ATP-bd"/>
</dbReference>
<organism evidence="13 14">
    <name type="scientific">Halosimplex aquaticum</name>
    <dbReference type="NCBI Taxonomy" id="3026162"/>
    <lineage>
        <taxon>Archaea</taxon>
        <taxon>Methanobacteriati</taxon>
        <taxon>Methanobacteriota</taxon>
        <taxon>Stenosarchaea group</taxon>
        <taxon>Halobacteria</taxon>
        <taxon>Halobacteriales</taxon>
        <taxon>Haloarculaceae</taxon>
        <taxon>Halosimplex</taxon>
    </lineage>
</organism>
<evidence type="ECO:0000313" key="13">
    <source>
        <dbReference type="EMBL" id="MFC7142484.1"/>
    </source>
</evidence>
<comment type="caution">
    <text evidence="13">The sequence shown here is derived from an EMBL/GenBank/DDBJ whole genome shotgun (WGS) entry which is preliminary data.</text>
</comment>
<dbReference type="GO" id="GO:0004386">
    <property type="term" value="F:helicase activity"/>
    <property type="evidence" value="ECO:0007669"/>
    <property type="project" value="UniProtKB-KW"/>
</dbReference>
<evidence type="ECO:0000256" key="1">
    <source>
        <dbReference type="ARBA" id="ARBA00006637"/>
    </source>
</evidence>
<evidence type="ECO:0000256" key="3">
    <source>
        <dbReference type="ARBA" id="ARBA00022801"/>
    </source>
</evidence>
<feature type="region of interest" description="Disordered" evidence="10">
    <location>
        <begin position="421"/>
        <end position="448"/>
    </location>
</feature>
<evidence type="ECO:0000256" key="8">
    <source>
        <dbReference type="ARBA" id="ARBA00034808"/>
    </source>
</evidence>
<evidence type="ECO:0000256" key="4">
    <source>
        <dbReference type="ARBA" id="ARBA00022806"/>
    </source>
</evidence>
<dbReference type="Gene3D" id="3.40.1170.30">
    <property type="match status" value="1"/>
</dbReference>
<dbReference type="GO" id="GO:0005524">
    <property type="term" value="F:ATP binding"/>
    <property type="evidence" value="ECO:0007669"/>
    <property type="project" value="UniProtKB-KW"/>
</dbReference>
<dbReference type="CDD" id="cd18789">
    <property type="entry name" value="SF2_C_XPB"/>
    <property type="match status" value="1"/>
</dbReference>
<dbReference type="InterPro" id="IPR040699">
    <property type="entry name" value="XPB_DRD"/>
</dbReference>
<name>A0ABD5Y565_9EURY</name>
<evidence type="ECO:0000256" key="7">
    <source>
        <dbReference type="ARBA" id="ARBA00034617"/>
    </source>
</evidence>
<dbReference type="PANTHER" id="PTHR11274:SF0">
    <property type="entry name" value="GENERAL TRANSCRIPTION AND DNA REPAIR FACTOR IIH HELICASE SUBUNIT XPB"/>
    <property type="match status" value="1"/>
</dbReference>
<dbReference type="PANTHER" id="PTHR11274">
    <property type="entry name" value="RAD25/XP-B DNA REPAIR HELICASE"/>
    <property type="match status" value="1"/>
</dbReference>
<evidence type="ECO:0000256" key="10">
    <source>
        <dbReference type="SAM" id="MobiDB-lite"/>
    </source>
</evidence>
<keyword evidence="6" id="KW-0413">Isomerase</keyword>
<dbReference type="InterPro" id="IPR027417">
    <property type="entry name" value="P-loop_NTPase"/>
</dbReference>
<protein>
    <recommendedName>
        <fullName evidence="8">DNA 3'-5' helicase</fullName>
        <ecNumber evidence="8">5.6.2.4</ecNumber>
    </recommendedName>
</protein>
<dbReference type="Proteomes" id="UP001596432">
    <property type="component" value="Unassembled WGS sequence"/>
</dbReference>
<dbReference type="GeneID" id="78822826"/>
<accession>A0ABD5Y565</accession>
<evidence type="ECO:0000259" key="11">
    <source>
        <dbReference type="PROSITE" id="PS51192"/>
    </source>
</evidence>
<dbReference type="GO" id="GO:0016787">
    <property type="term" value="F:hydrolase activity"/>
    <property type="evidence" value="ECO:0007669"/>
    <property type="project" value="UniProtKB-KW"/>
</dbReference>